<feature type="transmembrane region" description="Helical" evidence="2">
    <location>
        <begin position="20"/>
        <end position="39"/>
    </location>
</feature>
<organism evidence="4 5">
    <name type="scientific">Ephemerocybe angulata</name>
    <dbReference type="NCBI Taxonomy" id="980116"/>
    <lineage>
        <taxon>Eukaryota</taxon>
        <taxon>Fungi</taxon>
        <taxon>Dikarya</taxon>
        <taxon>Basidiomycota</taxon>
        <taxon>Agaricomycotina</taxon>
        <taxon>Agaricomycetes</taxon>
        <taxon>Agaricomycetidae</taxon>
        <taxon>Agaricales</taxon>
        <taxon>Agaricineae</taxon>
        <taxon>Psathyrellaceae</taxon>
        <taxon>Ephemerocybe</taxon>
    </lineage>
</organism>
<feature type="region of interest" description="Disordered" evidence="1">
    <location>
        <begin position="253"/>
        <end position="287"/>
    </location>
</feature>
<keyword evidence="5" id="KW-1185">Reference proteome</keyword>
<dbReference type="PANTHER" id="PTHR39405:SF1">
    <property type="entry name" value="DSC E3 UBIQUITIN LIGASE COMPLEX SUBUNIT 4"/>
    <property type="match status" value="1"/>
</dbReference>
<keyword evidence="2" id="KW-1133">Transmembrane helix</keyword>
<dbReference type="InterPro" id="IPR038967">
    <property type="entry name" value="Dsc4-like"/>
</dbReference>
<evidence type="ECO:0000313" key="4">
    <source>
        <dbReference type="EMBL" id="KAF6761222.1"/>
    </source>
</evidence>
<evidence type="ECO:0000256" key="2">
    <source>
        <dbReference type="SAM" id="Phobius"/>
    </source>
</evidence>
<dbReference type="PANTHER" id="PTHR39405">
    <property type="entry name" value="DSC E3 UBIQUITIN LIGASE COMPLEX SUBUNIT 4"/>
    <property type="match status" value="1"/>
</dbReference>
<evidence type="ECO:0000259" key="3">
    <source>
        <dbReference type="Pfam" id="PF08508"/>
    </source>
</evidence>
<feature type="compositionally biased region" description="Low complexity" evidence="1">
    <location>
        <begin position="162"/>
        <end position="174"/>
    </location>
</feature>
<feature type="transmembrane region" description="Helical" evidence="2">
    <location>
        <begin position="59"/>
        <end position="82"/>
    </location>
</feature>
<dbReference type="InterPro" id="IPR013715">
    <property type="entry name" value="DUF1746"/>
</dbReference>
<name>A0A8H6MEQ3_9AGAR</name>
<dbReference type="GO" id="GO:0044695">
    <property type="term" value="C:Dsc E3 ubiquitin ligase complex"/>
    <property type="evidence" value="ECO:0007669"/>
    <property type="project" value="InterPro"/>
</dbReference>
<keyword evidence="2" id="KW-0472">Membrane</keyword>
<feature type="region of interest" description="Disordered" evidence="1">
    <location>
        <begin position="137"/>
        <end position="193"/>
    </location>
</feature>
<comment type="caution">
    <text evidence="4">The sequence shown here is derived from an EMBL/GenBank/DDBJ whole genome shotgun (WGS) entry which is preliminary data.</text>
</comment>
<gene>
    <name evidence="4" type="ORF">DFP72DRAFT_34704</name>
</gene>
<evidence type="ECO:0000313" key="5">
    <source>
        <dbReference type="Proteomes" id="UP000521943"/>
    </source>
</evidence>
<dbReference type="OrthoDB" id="5428737at2759"/>
<protein>
    <recommendedName>
        <fullName evidence="3">DUF1746 domain-containing protein</fullName>
    </recommendedName>
</protein>
<dbReference type="Proteomes" id="UP000521943">
    <property type="component" value="Unassembled WGS sequence"/>
</dbReference>
<keyword evidence="2" id="KW-0812">Transmembrane</keyword>
<dbReference type="GO" id="GO:0005783">
    <property type="term" value="C:endoplasmic reticulum"/>
    <property type="evidence" value="ECO:0007669"/>
    <property type="project" value="TreeGrafter"/>
</dbReference>
<feature type="compositionally biased region" description="Pro residues" evidence="1">
    <location>
        <begin position="139"/>
        <end position="161"/>
    </location>
</feature>
<evidence type="ECO:0000256" key="1">
    <source>
        <dbReference type="SAM" id="MobiDB-lite"/>
    </source>
</evidence>
<dbReference type="AlphaFoldDB" id="A0A8H6MEQ3"/>
<dbReference type="Pfam" id="PF08508">
    <property type="entry name" value="DUF1746"/>
    <property type="match status" value="1"/>
</dbReference>
<reference evidence="4 5" key="1">
    <citation type="submission" date="2020-07" db="EMBL/GenBank/DDBJ databases">
        <title>Comparative genomics of pyrophilous fungi reveals a link between fire events and developmental genes.</title>
        <authorList>
            <consortium name="DOE Joint Genome Institute"/>
            <person name="Steindorff A.S."/>
            <person name="Carver A."/>
            <person name="Calhoun S."/>
            <person name="Stillman K."/>
            <person name="Liu H."/>
            <person name="Lipzen A."/>
            <person name="Pangilinan J."/>
            <person name="Labutti K."/>
            <person name="Bruns T.D."/>
            <person name="Grigoriev I.V."/>
        </authorList>
    </citation>
    <scope>NUCLEOTIDE SEQUENCE [LARGE SCALE GENOMIC DNA]</scope>
    <source>
        <strain evidence="4 5">CBS 144469</strain>
    </source>
</reference>
<feature type="domain" description="DUF1746" evidence="3">
    <location>
        <begin position="16"/>
        <end position="117"/>
    </location>
</feature>
<sequence length="287" mass="32062">MHRPHYAKRQHLVQSFDNLLYQLHTLSFFFSPSVWGYVFRILSQFQCSKPKDIDLAHSLRFYCAVIFILNLPNFYMHLVHGASEGRAVILDFVGMSYTPSRLQLFSLDLLILFLQLLLITISYETAAANVPERDDILLPNPPSTPLPSGLPTPITSRPPSPSSSSSRRTSYLSSETDPLHSTKPTASTVNGTDDIIDLRLQPLMMHLRNPPPPIVSRVDGDPALIPLPNTTSVRLPNSLRMLVRTQAARARRNTAEVISGGQLPRRSTAPDPGGRRENRFPGAMDED</sequence>
<feature type="compositionally biased region" description="Polar residues" evidence="1">
    <location>
        <begin position="182"/>
        <end position="191"/>
    </location>
</feature>
<proteinExistence type="predicted"/>
<dbReference type="GO" id="GO:0032933">
    <property type="term" value="P:SREBP signaling pathway"/>
    <property type="evidence" value="ECO:0007669"/>
    <property type="project" value="InterPro"/>
</dbReference>
<dbReference type="EMBL" id="JACGCI010000010">
    <property type="protein sequence ID" value="KAF6761222.1"/>
    <property type="molecule type" value="Genomic_DNA"/>
</dbReference>
<accession>A0A8H6MEQ3</accession>
<feature type="transmembrane region" description="Helical" evidence="2">
    <location>
        <begin position="102"/>
        <end position="123"/>
    </location>
</feature>